<evidence type="ECO:0000313" key="2">
    <source>
        <dbReference type="EMBL" id="MDX3698903.1"/>
    </source>
</evidence>
<dbReference type="RefSeq" id="WP_210540143.1">
    <property type="nucleotide sequence ID" value="NZ_JARAYT010000001.1"/>
</dbReference>
<organism evidence="2 3">
    <name type="scientific">Streptomyces europaeiscabiei</name>
    <dbReference type="NCBI Taxonomy" id="146819"/>
    <lineage>
        <taxon>Bacteria</taxon>
        <taxon>Bacillati</taxon>
        <taxon>Actinomycetota</taxon>
        <taxon>Actinomycetes</taxon>
        <taxon>Kitasatosporales</taxon>
        <taxon>Streptomycetaceae</taxon>
        <taxon>Streptomyces</taxon>
    </lineage>
</organism>
<keyword evidence="3" id="KW-1185">Reference proteome</keyword>
<name>A0ABU4N816_9ACTN</name>
<evidence type="ECO:0000256" key="1">
    <source>
        <dbReference type="SAM" id="MobiDB-lite"/>
    </source>
</evidence>
<reference evidence="2 3" key="1">
    <citation type="journal article" date="2023" name="Microb. Genom.">
        <title>Mesoterricola silvestris gen. nov., sp. nov., Mesoterricola sediminis sp. nov., Geothrix oryzae sp. nov., Geothrix edaphica sp. nov., Geothrix rubra sp. nov., and Geothrix limicola sp. nov., six novel members of Acidobacteriota isolated from soils.</title>
        <authorList>
            <person name="Weisberg A.J."/>
            <person name="Pearce E."/>
            <person name="Kramer C.G."/>
            <person name="Chang J.H."/>
            <person name="Clarke C.R."/>
        </authorList>
    </citation>
    <scope>NUCLEOTIDE SEQUENCE [LARGE SCALE GENOMIC DNA]</scope>
    <source>
        <strain evidence="2 3">ID09-01A</strain>
    </source>
</reference>
<sequence>MFERDDAGVSESFDLDSLTVGDRLRLFNFTQRDDPLAYLWVLRAMNVLRAVHQLQVHPDDVANTLNELAAAHDEVPAAADLNLRGMLDNLSSDNEQVLYRVEDPLRCGNLAAYRNRQSVYQFTEIGYRVYCAVEEVIGSRVQDANLSRLVFADILADFKALASANHEGDQDEVYRKLARLDNVLEDMTQRAARFYLTLNDVARTTDVSPETFLRYKHALLAHMSEFTAELERYAPRLAEAVNEVEDSGVETLLERAAAVDERPMMRPAARLEDWRRRWMGLRQWFLAVSPGETKAAQLQGATRTAISGVIGLLRQVTESRRGGVSRTTQLRHLAAWAAAAPDEQAANALVSAAFDLRSVRHLSGAHDDEDQISPRATWWDAPGVEISVSLFRHGKRPAPGGPQPVRTRRGAHARLREQQLADRAAEREAATDLLDHGPHDRVLNEAETRAVLKLLTRALQARTVVAGRLRSGIGSSDVLTLRLVPNERGSRLRTETGTLRLPGFALEIKPHGAMRRRRTEKP</sequence>
<dbReference type="Proteomes" id="UP001271274">
    <property type="component" value="Unassembled WGS sequence"/>
</dbReference>
<protein>
    <submittedName>
        <fullName evidence="2">TIGR02677 family protein</fullName>
    </submittedName>
</protein>
<dbReference type="Pfam" id="PF09660">
    <property type="entry name" value="DUF2397"/>
    <property type="match status" value="1"/>
</dbReference>
<evidence type="ECO:0000313" key="3">
    <source>
        <dbReference type="Proteomes" id="UP001271274"/>
    </source>
</evidence>
<gene>
    <name evidence="2" type="ORF">PV662_03850</name>
</gene>
<dbReference type="EMBL" id="JARAYU010000001">
    <property type="protein sequence ID" value="MDX3698903.1"/>
    <property type="molecule type" value="Genomic_DNA"/>
</dbReference>
<proteinExistence type="predicted"/>
<dbReference type="InterPro" id="IPR013493">
    <property type="entry name" value="CHP02677"/>
</dbReference>
<dbReference type="NCBIfam" id="TIGR02677">
    <property type="entry name" value="TIGR02677 family protein"/>
    <property type="match status" value="1"/>
</dbReference>
<feature type="region of interest" description="Disordered" evidence="1">
    <location>
        <begin position="392"/>
        <end position="411"/>
    </location>
</feature>
<accession>A0ABU4N816</accession>
<comment type="caution">
    <text evidence="2">The sequence shown here is derived from an EMBL/GenBank/DDBJ whole genome shotgun (WGS) entry which is preliminary data.</text>
</comment>